<sequence>MKTGSDTRQKVFLAADQLLEQGLRPTQQNVRELIGSGSLTTINKALGDWWKTLGERITRRNQHPEVPEAVLLSAGKLWDQALAYAEQRFLEQSTQLEQQYRESLERARQDDLAVTSDLRQLQEQNARVLERNEQLAMQLDASQSERLRQEERLIRLGSDNEEQGRQLKQQALLLERSAGNADTEQLLDLRVRLRIQEEDGKRLHSSNDSLAQENARLRRQLQEQERGFLERIHQLELELARRESSTLARG</sequence>
<keyword evidence="4" id="KW-1185">Reference proteome</keyword>
<proteinExistence type="predicted"/>
<organism evidence="3 4">
    <name type="scientific">Marinobacterium aestuarii</name>
    <dbReference type="NCBI Taxonomy" id="1821621"/>
    <lineage>
        <taxon>Bacteria</taxon>
        <taxon>Pseudomonadati</taxon>
        <taxon>Pseudomonadota</taxon>
        <taxon>Gammaproteobacteria</taxon>
        <taxon>Oceanospirillales</taxon>
        <taxon>Oceanospirillaceae</taxon>
        <taxon>Marinobacterium</taxon>
    </lineage>
</organism>
<dbReference type="AlphaFoldDB" id="A0A1A9EYR4"/>
<dbReference type="EMBL" id="CP015839">
    <property type="protein sequence ID" value="ANG63027.1"/>
    <property type="molecule type" value="Genomic_DNA"/>
</dbReference>
<evidence type="ECO:0000313" key="4">
    <source>
        <dbReference type="Proteomes" id="UP000078070"/>
    </source>
</evidence>
<evidence type="ECO:0000259" key="2">
    <source>
        <dbReference type="Pfam" id="PF11740"/>
    </source>
</evidence>
<protein>
    <recommendedName>
        <fullName evidence="2">KfrA N-terminal DNA-binding domain-containing protein</fullName>
    </recommendedName>
</protein>
<name>A0A1A9EYR4_9GAMM</name>
<accession>A0A1A9EYR4</accession>
<dbReference type="RefSeq" id="WP_067382193.1">
    <property type="nucleotide sequence ID" value="NZ_CP015839.1"/>
</dbReference>
<reference evidence="3 4" key="2">
    <citation type="journal article" date="2018" name="Int. J. Syst. Evol. Microbiol.">
        <title>Marinobacterium aestuarii sp. nov., a benzene-degrading marine bacterium isolated from estuary sediment.</title>
        <authorList>
            <person name="Bae S.S."/>
            <person name="Jung J."/>
            <person name="Chung D."/>
            <person name="Baek K."/>
        </authorList>
    </citation>
    <scope>NUCLEOTIDE SEQUENCE [LARGE SCALE GENOMIC DNA]</scope>
    <source>
        <strain evidence="3 4">ST58-10</strain>
    </source>
</reference>
<feature type="coiled-coil region" evidence="1">
    <location>
        <begin position="207"/>
        <end position="238"/>
    </location>
</feature>
<dbReference type="Pfam" id="PF11740">
    <property type="entry name" value="KfrA_N"/>
    <property type="match status" value="1"/>
</dbReference>
<dbReference type="OrthoDB" id="583532at2"/>
<keyword evidence="1" id="KW-0175">Coiled coil</keyword>
<evidence type="ECO:0000313" key="3">
    <source>
        <dbReference type="EMBL" id="ANG63027.1"/>
    </source>
</evidence>
<dbReference type="InterPro" id="IPR021104">
    <property type="entry name" value="KfrA_DNA-bd_N"/>
</dbReference>
<dbReference type="STRING" id="1821621.A8C75_11460"/>
<evidence type="ECO:0000256" key="1">
    <source>
        <dbReference type="SAM" id="Coils"/>
    </source>
</evidence>
<dbReference type="Proteomes" id="UP000078070">
    <property type="component" value="Chromosome"/>
</dbReference>
<gene>
    <name evidence="3" type="ORF">A8C75_11460</name>
</gene>
<dbReference type="KEGG" id="mars:A8C75_11460"/>
<reference evidence="4" key="1">
    <citation type="submission" date="2016-05" db="EMBL/GenBank/DDBJ databases">
        <authorList>
            <person name="Baek K."/>
            <person name="Yang S.-J."/>
        </authorList>
    </citation>
    <scope>NUCLEOTIDE SEQUENCE [LARGE SCALE GENOMIC DNA]</scope>
    <source>
        <strain evidence="4">ST58-10</strain>
    </source>
</reference>
<feature type="coiled-coil region" evidence="1">
    <location>
        <begin position="90"/>
        <end position="152"/>
    </location>
</feature>
<feature type="domain" description="KfrA N-terminal DNA-binding" evidence="2">
    <location>
        <begin position="7"/>
        <end position="110"/>
    </location>
</feature>